<dbReference type="EMBL" id="BAAAZP010000093">
    <property type="protein sequence ID" value="GAA3680764.1"/>
    <property type="molecule type" value="Genomic_DNA"/>
</dbReference>
<sequence>MIGRASRADSAVNASTDSITCSAYASSALPSAVSRTSRAERSKSRVPVARSSRVMAWLMAGWDIPRSAAAAEKLSRSATRVKQWISRSISSTNTWCMTPWVVGTIPTT</sequence>
<evidence type="ECO:0008006" key="3">
    <source>
        <dbReference type="Google" id="ProtNLM"/>
    </source>
</evidence>
<name>A0ABP7C5T2_9ACTN</name>
<accession>A0ABP7C5T2</accession>
<proteinExistence type="predicted"/>
<dbReference type="Proteomes" id="UP001500902">
    <property type="component" value="Unassembled WGS sequence"/>
</dbReference>
<evidence type="ECO:0000313" key="2">
    <source>
        <dbReference type="Proteomes" id="UP001500902"/>
    </source>
</evidence>
<evidence type="ECO:0000313" key="1">
    <source>
        <dbReference type="EMBL" id="GAA3680764.1"/>
    </source>
</evidence>
<keyword evidence="2" id="KW-1185">Reference proteome</keyword>
<reference evidence="2" key="1">
    <citation type="journal article" date="2019" name="Int. J. Syst. Evol. Microbiol.">
        <title>The Global Catalogue of Microorganisms (GCM) 10K type strain sequencing project: providing services to taxonomists for standard genome sequencing and annotation.</title>
        <authorList>
            <consortium name="The Broad Institute Genomics Platform"/>
            <consortium name="The Broad Institute Genome Sequencing Center for Infectious Disease"/>
            <person name="Wu L."/>
            <person name="Ma J."/>
        </authorList>
    </citation>
    <scope>NUCLEOTIDE SEQUENCE [LARGE SCALE GENOMIC DNA]</scope>
    <source>
        <strain evidence="2">JCM 16904</strain>
    </source>
</reference>
<protein>
    <recommendedName>
        <fullName evidence="3">Homeodomain-like domain-containing protein</fullName>
    </recommendedName>
</protein>
<gene>
    <name evidence="1" type="ORF">GCM10022224_051200</name>
</gene>
<organism evidence="1 2">
    <name type="scientific">Nonomuraea antimicrobica</name>
    <dbReference type="NCBI Taxonomy" id="561173"/>
    <lineage>
        <taxon>Bacteria</taxon>
        <taxon>Bacillati</taxon>
        <taxon>Actinomycetota</taxon>
        <taxon>Actinomycetes</taxon>
        <taxon>Streptosporangiales</taxon>
        <taxon>Streptosporangiaceae</taxon>
        <taxon>Nonomuraea</taxon>
    </lineage>
</organism>
<comment type="caution">
    <text evidence="1">The sequence shown here is derived from an EMBL/GenBank/DDBJ whole genome shotgun (WGS) entry which is preliminary data.</text>
</comment>